<name>A0A8T2SCK8_CERRI</name>
<evidence type="ECO:0000313" key="2">
    <source>
        <dbReference type="Proteomes" id="UP000825935"/>
    </source>
</evidence>
<gene>
    <name evidence="1" type="ORF">KP509_21G061700</name>
</gene>
<protein>
    <submittedName>
        <fullName evidence="1">Uncharacterized protein</fullName>
    </submittedName>
</protein>
<proteinExistence type="predicted"/>
<evidence type="ECO:0000313" key="1">
    <source>
        <dbReference type="EMBL" id="KAH7315706.1"/>
    </source>
</evidence>
<organism evidence="1 2">
    <name type="scientific">Ceratopteris richardii</name>
    <name type="common">Triangle waterfern</name>
    <dbReference type="NCBI Taxonomy" id="49495"/>
    <lineage>
        <taxon>Eukaryota</taxon>
        <taxon>Viridiplantae</taxon>
        <taxon>Streptophyta</taxon>
        <taxon>Embryophyta</taxon>
        <taxon>Tracheophyta</taxon>
        <taxon>Polypodiopsida</taxon>
        <taxon>Polypodiidae</taxon>
        <taxon>Polypodiales</taxon>
        <taxon>Pteridineae</taxon>
        <taxon>Pteridaceae</taxon>
        <taxon>Parkerioideae</taxon>
        <taxon>Ceratopteris</taxon>
    </lineage>
</organism>
<reference evidence="1" key="1">
    <citation type="submission" date="2021-08" db="EMBL/GenBank/DDBJ databases">
        <title>WGS assembly of Ceratopteris richardii.</title>
        <authorList>
            <person name="Marchant D.B."/>
            <person name="Chen G."/>
            <person name="Jenkins J."/>
            <person name="Shu S."/>
            <person name="Leebens-Mack J."/>
            <person name="Grimwood J."/>
            <person name="Schmutz J."/>
            <person name="Soltis P."/>
            <person name="Soltis D."/>
            <person name="Chen Z.-H."/>
        </authorList>
    </citation>
    <scope>NUCLEOTIDE SEQUENCE</scope>
    <source>
        <strain evidence="1">Whitten #5841</strain>
        <tissue evidence="1">Leaf</tissue>
    </source>
</reference>
<comment type="caution">
    <text evidence="1">The sequence shown here is derived from an EMBL/GenBank/DDBJ whole genome shotgun (WGS) entry which is preliminary data.</text>
</comment>
<sequence length="96" mass="11466">MRERMPVGVYFIHTISDLLRLPFRRGVLLTLQFILQMDVLWMQNFVGLANCEHRFLCTQFFCAFISHRLDCTPLQYEDLYGETDALFEFLSPFCYI</sequence>
<dbReference type="EMBL" id="CM035426">
    <property type="protein sequence ID" value="KAH7315706.1"/>
    <property type="molecule type" value="Genomic_DNA"/>
</dbReference>
<accession>A0A8T2SCK8</accession>
<keyword evidence="2" id="KW-1185">Reference proteome</keyword>
<dbReference type="Proteomes" id="UP000825935">
    <property type="component" value="Chromosome 21"/>
</dbReference>
<dbReference type="AlphaFoldDB" id="A0A8T2SCK8"/>